<dbReference type="Proteomes" id="UP000828390">
    <property type="component" value="Unassembled WGS sequence"/>
</dbReference>
<gene>
    <name evidence="1" type="ORF">DPMN_060644</name>
</gene>
<evidence type="ECO:0000313" key="1">
    <source>
        <dbReference type="EMBL" id="KAH3717848.1"/>
    </source>
</evidence>
<evidence type="ECO:0000313" key="2">
    <source>
        <dbReference type="Proteomes" id="UP000828390"/>
    </source>
</evidence>
<comment type="caution">
    <text evidence="1">The sequence shown here is derived from an EMBL/GenBank/DDBJ whole genome shotgun (WGS) entry which is preliminary data.</text>
</comment>
<reference evidence="1" key="1">
    <citation type="journal article" date="2019" name="bioRxiv">
        <title>The Genome of the Zebra Mussel, Dreissena polymorpha: A Resource for Invasive Species Research.</title>
        <authorList>
            <person name="McCartney M.A."/>
            <person name="Auch B."/>
            <person name="Kono T."/>
            <person name="Mallez S."/>
            <person name="Zhang Y."/>
            <person name="Obille A."/>
            <person name="Becker A."/>
            <person name="Abrahante J.E."/>
            <person name="Garbe J."/>
            <person name="Badalamenti J.P."/>
            <person name="Herman A."/>
            <person name="Mangelson H."/>
            <person name="Liachko I."/>
            <person name="Sullivan S."/>
            <person name="Sone E.D."/>
            <person name="Koren S."/>
            <person name="Silverstein K.A.T."/>
            <person name="Beckman K.B."/>
            <person name="Gohl D.M."/>
        </authorList>
    </citation>
    <scope>NUCLEOTIDE SEQUENCE</scope>
    <source>
        <strain evidence="1">Duluth1</strain>
        <tissue evidence="1">Whole animal</tissue>
    </source>
</reference>
<keyword evidence="2" id="KW-1185">Reference proteome</keyword>
<proteinExistence type="predicted"/>
<dbReference type="AlphaFoldDB" id="A0A9D4C5K7"/>
<dbReference type="EMBL" id="JAIWYP010000013">
    <property type="protein sequence ID" value="KAH3717848.1"/>
    <property type="molecule type" value="Genomic_DNA"/>
</dbReference>
<name>A0A9D4C5K7_DREPO</name>
<sequence length="58" mass="6155">MSVEEPDTGPLAVNLTIVRTGGTLGVMTLEWVAMLGGRCEDWVTLGGHDLGMGRRAAR</sequence>
<accession>A0A9D4C5K7</accession>
<protein>
    <submittedName>
        <fullName evidence="1">Uncharacterized protein</fullName>
    </submittedName>
</protein>
<organism evidence="1 2">
    <name type="scientific">Dreissena polymorpha</name>
    <name type="common">Zebra mussel</name>
    <name type="synonym">Mytilus polymorpha</name>
    <dbReference type="NCBI Taxonomy" id="45954"/>
    <lineage>
        <taxon>Eukaryota</taxon>
        <taxon>Metazoa</taxon>
        <taxon>Spiralia</taxon>
        <taxon>Lophotrochozoa</taxon>
        <taxon>Mollusca</taxon>
        <taxon>Bivalvia</taxon>
        <taxon>Autobranchia</taxon>
        <taxon>Heteroconchia</taxon>
        <taxon>Euheterodonta</taxon>
        <taxon>Imparidentia</taxon>
        <taxon>Neoheterodontei</taxon>
        <taxon>Myida</taxon>
        <taxon>Dreissenoidea</taxon>
        <taxon>Dreissenidae</taxon>
        <taxon>Dreissena</taxon>
    </lineage>
</organism>
<reference evidence="1" key="2">
    <citation type="submission" date="2020-11" db="EMBL/GenBank/DDBJ databases">
        <authorList>
            <person name="McCartney M.A."/>
            <person name="Auch B."/>
            <person name="Kono T."/>
            <person name="Mallez S."/>
            <person name="Becker A."/>
            <person name="Gohl D.M."/>
            <person name="Silverstein K.A.T."/>
            <person name="Koren S."/>
            <person name="Bechman K.B."/>
            <person name="Herman A."/>
            <person name="Abrahante J.E."/>
            <person name="Garbe J."/>
        </authorList>
    </citation>
    <scope>NUCLEOTIDE SEQUENCE</scope>
    <source>
        <strain evidence="1">Duluth1</strain>
        <tissue evidence="1">Whole animal</tissue>
    </source>
</reference>